<dbReference type="OMA" id="PWQWAAL"/>
<gene>
    <name evidence="3" type="ORF">UREG_03848</name>
</gene>
<dbReference type="CDD" id="cd06546">
    <property type="entry name" value="GH18_CTS3_chitinase"/>
    <property type="match status" value="1"/>
</dbReference>
<dbReference type="Gene3D" id="3.20.20.80">
    <property type="entry name" value="Glycosidases"/>
    <property type="match status" value="1"/>
</dbReference>
<feature type="compositionally biased region" description="Basic and acidic residues" evidence="1">
    <location>
        <begin position="404"/>
        <end position="414"/>
    </location>
</feature>
<dbReference type="CDD" id="cd07389">
    <property type="entry name" value="MPP_PhoD"/>
    <property type="match status" value="1"/>
</dbReference>
<dbReference type="Pfam" id="PF09423">
    <property type="entry name" value="PhoD"/>
    <property type="match status" value="1"/>
</dbReference>
<dbReference type="InterPro" id="IPR038607">
    <property type="entry name" value="PhoD-like_sf"/>
</dbReference>
<dbReference type="Proteomes" id="UP000002058">
    <property type="component" value="Unassembled WGS sequence"/>
</dbReference>
<protein>
    <recommendedName>
        <fullName evidence="2">GH18 domain-containing protein</fullName>
    </recommendedName>
</protein>
<dbReference type="eggNOG" id="ENOG502QPM1">
    <property type="taxonomic scope" value="Eukaryota"/>
</dbReference>
<dbReference type="OrthoDB" id="2100241at2759"/>
<dbReference type="VEuPathDB" id="FungiDB:UREG_03848"/>
<keyword evidence="4" id="KW-1185">Reference proteome</keyword>
<evidence type="ECO:0000259" key="2">
    <source>
        <dbReference type="PROSITE" id="PS51910"/>
    </source>
</evidence>
<dbReference type="SUPFAM" id="SSF56300">
    <property type="entry name" value="Metallo-dependent phosphatases"/>
    <property type="match status" value="1"/>
</dbReference>
<name>C4JLZ0_UNCRE</name>
<dbReference type="KEGG" id="ure:UREG_03848"/>
<dbReference type="AlphaFoldDB" id="C4JLZ0"/>
<dbReference type="SUPFAM" id="SSF51445">
    <property type="entry name" value="(Trans)glycosidases"/>
    <property type="match status" value="1"/>
</dbReference>
<dbReference type="HOGENOM" id="CLU_315476_0_0_1"/>
<dbReference type="InterPro" id="IPR018946">
    <property type="entry name" value="PhoD-like_MPP"/>
</dbReference>
<dbReference type="InterPro" id="IPR001223">
    <property type="entry name" value="Glyco_hydro18_cat"/>
</dbReference>
<dbReference type="PROSITE" id="PS51910">
    <property type="entry name" value="GH18_2"/>
    <property type="match status" value="1"/>
</dbReference>
<evidence type="ECO:0000256" key="1">
    <source>
        <dbReference type="SAM" id="MobiDB-lite"/>
    </source>
</evidence>
<proteinExistence type="predicted"/>
<dbReference type="STRING" id="336963.C4JLZ0"/>
<sequence>MPPTLRSPGHNGAITNPRVICYYQTYYPNNGPDYVSTLPLLRNNCGVSHIILAAIHINAEPGNITLNDHTPDDPRYTPLWAEMRVMQTMEIKVMGMLGGAAKGSYQRLDGGTTDFEAYYGPLRDMIRAHNLDGLDLDVEEEMSLEGIVRLIDRLKSDFGDNFIITLAPVATAMVHGLKHLSGFDYRELEAARGPKISWYNVQFYNGWGHMLHLSVYDTIMLQGWKPEKIVIGLLTNPANGSQGYIPMETMSYVLATVLAKYPFFGGVSGWEYFNGMPGGGARPWEWAASISLIMAMRTILGTTADALGLTSMSSSSLPSGLTVEQRQSLCNGGLLSSSKVSHSIHTLGMLSSQANFIIALSSTTLRLLSYVFLRWIPGHPFTPIILTSLLVYLASIYLAREQEGSQRATGEHNKTRGKKSKGKTQSDNGEKGHKNEGPRQATLETRKTERVSALRSLLLGVPSTTSKLASYATVGINIALALLTLDFVLRGLIFYPTEDLSFSRVGYVSPTSAKIFVREPNENFPVHISYQEVEDGGTGKSMMAGTLYSLEKSTDFTYPISITGLKPSTKYRYSLSNNQVGEFVTAPEPGSPEAESLTFVTSSCIKPNFPYNPLSHPFRIHGVDILTSTLERLSSALRPAFMLFLGDFIYIDVPWRFGSSTKHYRNEYRRVYSSPSWQIPPHSPANIPWIHTLDDHEIANDWASGNETPPYPAAADPYLHYHVSVNPPIPEDRYSIPSNTTYFSFVNGPASFYLLDTRTYRSHPLQEDSTMLGPAQLQSLLDYILRPEPEGVKWKIITSSVPFTKNWHVGTPDTWGGFLKERRKVFEAMWKAEYDLGVRVVLLSGDRHEFAATRFPDPVLSSTSLPETFSGAGRGIHEFCTGPLSQFYLPVRSYRQEDNEDVAIKYVPDGNFKFGLVHIGVDKSGDQPASYLTYSLYVNGKEVWRYRLAAPLAAPKGRVPPPGEIIFDHVDNWEEGLRKNVGSWAAFARERSGWVGKATSKAWDGFLRSIRVDE</sequence>
<dbReference type="InterPro" id="IPR017853">
    <property type="entry name" value="GH"/>
</dbReference>
<evidence type="ECO:0000313" key="4">
    <source>
        <dbReference type="Proteomes" id="UP000002058"/>
    </source>
</evidence>
<dbReference type="Pfam" id="PF00704">
    <property type="entry name" value="Glyco_hydro_18"/>
    <property type="match status" value="1"/>
</dbReference>
<feature type="region of interest" description="Disordered" evidence="1">
    <location>
        <begin position="404"/>
        <end position="448"/>
    </location>
</feature>
<dbReference type="PANTHER" id="PTHR43606">
    <property type="entry name" value="PHOSPHATASE, PUTATIVE (AFU_ORTHOLOGUE AFUA_6G08710)-RELATED"/>
    <property type="match status" value="1"/>
</dbReference>
<feature type="compositionally biased region" description="Basic and acidic residues" evidence="1">
    <location>
        <begin position="428"/>
        <end position="437"/>
    </location>
</feature>
<dbReference type="Gene3D" id="3.60.21.70">
    <property type="entry name" value="PhoD-like phosphatase"/>
    <property type="match status" value="1"/>
</dbReference>
<dbReference type="InterPro" id="IPR052900">
    <property type="entry name" value="Phospholipid_Metab_Enz"/>
</dbReference>
<feature type="domain" description="GH18" evidence="2">
    <location>
        <begin position="17"/>
        <end position="297"/>
    </location>
</feature>
<dbReference type="GeneID" id="8441445"/>
<dbReference type="RefSeq" id="XP_002544331.1">
    <property type="nucleotide sequence ID" value="XM_002544285.1"/>
</dbReference>
<dbReference type="GO" id="GO:0005975">
    <property type="term" value="P:carbohydrate metabolic process"/>
    <property type="evidence" value="ECO:0007669"/>
    <property type="project" value="InterPro"/>
</dbReference>
<accession>C4JLZ0</accession>
<dbReference type="EMBL" id="CH476616">
    <property type="protein sequence ID" value="EEP79002.1"/>
    <property type="molecule type" value="Genomic_DNA"/>
</dbReference>
<reference evidence="4" key="1">
    <citation type="journal article" date="2009" name="Genome Res.">
        <title>Comparative genomic analyses of the human fungal pathogens Coccidioides and their relatives.</title>
        <authorList>
            <person name="Sharpton T.J."/>
            <person name="Stajich J.E."/>
            <person name="Rounsley S.D."/>
            <person name="Gardner M.J."/>
            <person name="Wortman J.R."/>
            <person name="Jordar V.S."/>
            <person name="Maiti R."/>
            <person name="Kodira C.D."/>
            <person name="Neafsey D.E."/>
            <person name="Zeng Q."/>
            <person name="Hung C.-Y."/>
            <person name="McMahan C."/>
            <person name="Muszewska A."/>
            <person name="Grynberg M."/>
            <person name="Mandel M.A."/>
            <person name="Kellner E.M."/>
            <person name="Barker B.M."/>
            <person name="Galgiani J.N."/>
            <person name="Orbach M.J."/>
            <person name="Kirkland T.N."/>
            <person name="Cole G.T."/>
            <person name="Henn M.R."/>
            <person name="Birren B.W."/>
            <person name="Taylor J.W."/>
        </authorList>
    </citation>
    <scope>NUCLEOTIDE SEQUENCE [LARGE SCALE GENOMIC DNA]</scope>
    <source>
        <strain evidence="4">UAMH 1704</strain>
    </source>
</reference>
<dbReference type="InParanoid" id="C4JLZ0"/>
<evidence type="ECO:0000313" key="3">
    <source>
        <dbReference type="EMBL" id="EEP79002.1"/>
    </source>
</evidence>
<dbReference type="InterPro" id="IPR029052">
    <property type="entry name" value="Metallo-depent_PP-like"/>
</dbReference>
<organism evidence="3 4">
    <name type="scientific">Uncinocarpus reesii (strain UAMH 1704)</name>
    <dbReference type="NCBI Taxonomy" id="336963"/>
    <lineage>
        <taxon>Eukaryota</taxon>
        <taxon>Fungi</taxon>
        <taxon>Dikarya</taxon>
        <taxon>Ascomycota</taxon>
        <taxon>Pezizomycotina</taxon>
        <taxon>Eurotiomycetes</taxon>
        <taxon>Eurotiomycetidae</taxon>
        <taxon>Onygenales</taxon>
        <taxon>Onygenaceae</taxon>
        <taxon>Uncinocarpus</taxon>
    </lineage>
</organism>
<dbReference type="PANTHER" id="PTHR43606:SF2">
    <property type="entry name" value="ALKALINE PHOSPHATASE FAMILY PROTEIN (AFU_ORTHOLOGUE AFUA_5G03860)"/>
    <property type="match status" value="1"/>
</dbReference>